<protein>
    <submittedName>
        <fullName evidence="3">Uncharacterized protein</fullName>
    </submittedName>
</protein>
<dbReference type="RefSeq" id="WP_184678238.1">
    <property type="nucleotide sequence ID" value="NZ_JACHGY010000001.1"/>
</dbReference>
<reference evidence="3 4" key="1">
    <citation type="submission" date="2020-08" db="EMBL/GenBank/DDBJ databases">
        <title>Genomic Encyclopedia of Type Strains, Phase IV (KMG-IV): sequencing the most valuable type-strain genomes for metagenomic binning, comparative biology and taxonomic classification.</title>
        <authorList>
            <person name="Goeker M."/>
        </authorList>
    </citation>
    <scope>NUCLEOTIDE SEQUENCE [LARGE SCALE GENOMIC DNA]</scope>
    <source>
        <strain evidence="3 4">DSM 103725</strain>
    </source>
</reference>
<dbReference type="AlphaFoldDB" id="A0A7X0LLK8"/>
<keyword evidence="1" id="KW-0175">Coiled coil</keyword>
<dbReference type="Proteomes" id="UP000541810">
    <property type="component" value="Unassembled WGS sequence"/>
</dbReference>
<gene>
    <name evidence="3" type="ORF">HNQ40_002547</name>
</gene>
<evidence type="ECO:0000256" key="2">
    <source>
        <dbReference type="SAM" id="MobiDB-lite"/>
    </source>
</evidence>
<sequence length="242" mass="27017">MKSLLAAFIILILIHLILAVGFVGWLKASNRLDGERVQAVVEMFKPTIAEVDQLKAEAEAAEAEAAAARDQLMRLESVAKGPQTLEDRLAQNFEADEFDLHRLERLNAETEAIRRRLDQDKALIAQEWAALQEQQAIFEEMVKVRTASMRDEDFDRAVKTLEQLPPKQAKGVVQQYIADGQMEEVVDYLAAMQLRKSAGILKAFKSEEDIPQAAEILEQLRTRGKDPFGQATAGGTSEQPQS</sequence>
<evidence type="ECO:0000256" key="1">
    <source>
        <dbReference type="SAM" id="Coils"/>
    </source>
</evidence>
<feature type="coiled-coil region" evidence="1">
    <location>
        <begin position="51"/>
        <end position="123"/>
    </location>
</feature>
<keyword evidence="4" id="KW-1185">Reference proteome</keyword>
<evidence type="ECO:0000313" key="4">
    <source>
        <dbReference type="Proteomes" id="UP000541810"/>
    </source>
</evidence>
<evidence type="ECO:0000313" key="3">
    <source>
        <dbReference type="EMBL" id="MBB6430741.1"/>
    </source>
</evidence>
<feature type="region of interest" description="Disordered" evidence="2">
    <location>
        <begin position="222"/>
        <end position="242"/>
    </location>
</feature>
<comment type="caution">
    <text evidence="3">The sequence shown here is derived from an EMBL/GenBank/DDBJ whole genome shotgun (WGS) entry which is preliminary data.</text>
</comment>
<feature type="compositionally biased region" description="Polar residues" evidence="2">
    <location>
        <begin position="233"/>
        <end position="242"/>
    </location>
</feature>
<organism evidence="3 4">
    <name type="scientific">Algisphaera agarilytica</name>
    <dbReference type="NCBI Taxonomy" id="1385975"/>
    <lineage>
        <taxon>Bacteria</taxon>
        <taxon>Pseudomonadati</taxon>
        <taxon>Planctomycetota</taxon>
        <taxon>Phycisphaerae</taxon>
        <taxon>Phycisphaerales</taxon>
        <taxon>Phycisphaeraceae</taxon>
        <taxon>Algisphaera</taxon>
    </lineage>
</organism>
<dbReference type="EMBL" id="JACHGY010000001">
    <property type="protein sequence ID" value="MBB6430741.1"/>
    <property type="molecule type" value="Genomic_DNA"/>
</dbReference>
<proteinExistence type="predicted"/>
<accession>A0A7X0LLK8</accession>
<name>A0A7X0LLK8_9BACT</name>